<proteinExistence type="predicted"/>
<dbReference type="Proteomes" id="UP000829291">
    <property type="component" value="Chromosome 2"/>
</dbReference>
<organism evidence="5 6">
    <name type="scientific">Neodiprion lecontei</name>
    <name type="common">Redheaded pine sawfly</name>
    <dbReference type="NCBI Taxonomy" id="441921"/>
    <lineage>
        <taxon>Eukaryota</taxon>
        <taxon>Metazoa</taxon>
        <taxon>Ecdysozoa</taxon>
        <taxon>Arthropoda</taxon>
        <taxon>Hexapoda</taxon>
        <taxon>Insecta</taxon>
        <taxon>Pterygota</taxon>
        <taxon>Neoptera</taxon>
        <taxon>Endopterygota</taxon>
        <taxon>Hymenoptera</taxon>
        <taxon>Tenthredinoidea</taxon>
        <taxon>Diprionidae</taxon>
        <taxon>Diprioninae</taxon>
        <taxon>Neodiprion</taxon>
    </lineage>
</organism>
<evidence type="ECO:0000313" key="5">
    <source>
        <dbReference type="Proteomes" id="UP000829291"/>
    </source>
</evidence>
<feature type="domain" description="DDE Tnp4" evidence="3">
    <location>
        <begin position="392"/>
        <end position="484"/>
    </location>
</feature>
<dbReference type="Pfam" id="PF13359">
    <property type="entry name" value="DDE_Tnp_4"/>
    <property type="match status" value="1"/>
</dbReference>
<dbReference type="RefSeq" id="XP_046588329.1">
    <property type="nucleotide sequence ID" value="XM_046732373.1"/>
</dbReference>
<reference evidence="6" key="1">
    <citation type="submission" date="2025-08" db="UniProtKB">
        <authorList>
            <consortium name="RefSeq"/>
        </authorList>
    </citation>
    <scope>IDENTIFICATION</scope>
    <source>
        <tissue evidence="6">Thorax and Abdomen</tissue>
    </source>
</reference>
<keyword evidence="2" id="KW-0479">Metal-binding</keyword>
<dbReference type="InterPro" id="IPR027805">
    <property type="entry name" value="Transposase_HTH_dom"/>
</dbReference>
<comment type="cofactor">
    <cofactor evidence="1">
        <name>a divalent metal cation</name>
        <dbReference type="ChEBI" id="CHEBI:60240"/>
    </cofactor>
</comment>
<evidence type="ECO:0000313" key="6">
    <source>
        <dbReference type="RefSeq" id="XP_046588329.1"/>
    </source>
</evidence>
<keyword evidence="5" id="KW-1185">Reference proteome</keyword>
<evidence type="ECO:0000259" key="4">
    <source>
        <dbReference type="Pfam" id="PF13613"/>
    </source>
</evidence>
<accession>A0ABM3FJX9</accession>
<dbReference type="InterPro" id="IPR027806">
    <property type="entry name" value="HARBI1_dom"/>
</dbReference>
<evidence type="ECO:0000259" key="3">
    <source>
        <dbReference type="Pfam" id="PF13359"/>
    </source>
</evidence>
<name>A0ABM3FJX9_NEOLC</name>
<feature type="domain" description="Transposase Helix-turn-helix" evidence="4">
    <location>
        <begin position="291"/>
        <end position="340"/>
    </location>
</feature>
<dbReference type="GeneID" id="124293084"/>
<gene>
    <name evidence="6" type="primary">LOC124293084</name>
</gene>
<sequence>MLSVRKGTTKRCCYGVCKSDTRYNSFKGNTYYFINFPKPCLEYRKKIIKSSSKLHIKACAKCAKCELWVKKCGRSDRGFRSIDDVTKDTYICSLHFHGESGPTEKNPDPLSYQEFQQIDKSIDKVVKVRTSLFEKYKRAAMEGENESEKTKINNISTVAQKSTAHEEIFNVPDDTACFIQQILPDQSAEMRILEEETNCEGTNKFTTIEIQTDSIKMRNKSVQVKLQKNSAVEKFVNAIRIDEKKCIFYTSLNFEQILALHRFLSPACDNLEYWGNRETKNKSCENSNKYKLTSMQQLILVLLRLRMGYLIEDLAYKFDVSTGFVSKICTTWIYFLHNEFTTQLKPFMFPSRKTIAETLPKIFRSIKNIRVIVDCAEFFCQSPTNFEHQDLLQPGDVVLADRGFTVHDIVEAKQAHLNIPPFLNGRDRLTPQEEMLTKKIAKQRIYVEHVIGRIKKFRLLQTVLPLNMRTLMSQIIFVCACLVNFQTPLVFDEQE</sequence>
<evidence type="ECO:0000256" key="1">
    <source>
        <dbReference type="ARBA" id="ARBA00001968"/>
    </source>
</evidence>
<dbReference type="Pfam" id="PF13613">
    <property type="entry name" value="HTH_Tnp_4"/>
    <property type="match status" value="1"/>
</dbReference>
<protein>
    <submittedName>
        <fullName evidence="6">Uncharacterized protein LOC124293084 isoform X3</fullName>
    </submittedName>
</protein>
<dbReference type="PANTHER" id="PTHR23080">
    <property type="entry name" value="THAP DOMAIN PROTEIN"/>
    <property type="match status" value="1"/>
</dbReference>
<evidence type="ECO:0000256" key="2">
    <source>
        <dbReference type="ARBA" id="ARBA00022723"/>
    </source>
</evidence>